<dbReference type="SUPFAM" id="SSF50729">
    <property type="entry name" value="PH domain-like"/>
    <property type="match status" value="1"/>
</dbReference>
<dbReference type="PANTHER" id="PTHR16290">
    <property type="entry name" value="TRANSCRIPTION FACTOR SMIF DECAPPING ENZYME DCP1"/>
    <property type="match status" value="1"/>
</dbReference>
<comment type="subcellular location">
    <subcellularLocation>
        <location evidence="1">Cytoplasm</location>
    </subcellularLocation>
</comment>
<dbReference type="InterPro" id="IPR011993">
    <property type="entry name" value="PH-like_dom_sf"/>
</dbReference>
<gene>
    <name evidence="6" type="ORF">Clacol_004693</name>
</gene>
<feature type="compositionally biased region" description="Polar residues" evidence="5">
    <location>
        <begin position="379"/>
        <end position="397"/>
    </location>
</feature>
<evidence type="ECO:0000256" key="5">
    <source>
        <dbReference type="SAM" id="MobiDB-lite"/>
    </source>
</evidence>
<protein>
    <recommendedName>
        <fullName evidence="8">mRNA-decapping enzyme 1B</fullName>
    </recommendedName>
</protein>
<dbReference type="GO" id="GO:0006397">
    <property type="term" value="P:mRNA processing"/>
    <property type="evidence" value="ECO:0007669"/>
    <property type="project" value="UniProtKB-KW"/>
</dbReference>
<feature type="compositionally biased region" description="Polar residues" evidence="5">
    <location>
        <begin position="534"/>
        <end position="547"/>
    </location>
</feature>
<feature type="region of interest" description="Disordered" evidence="5">
    <location>
        <begin position="637"/>
        <end position="687"/>
    </location>
</feature>
<evidence type="ECO:0000256" key="4">
    <source>
        <dbReference type="ARBA" id="ARBA00022664"/>
    </source>
</evidence>
<evidence type="ECO:0008006" key="8">
    <source>
        <dbReference type="Google" id="ProtNLM"/>
    </source>
</evidence>
<reference evidence="6" key="1">
    <citation type="submission" date="2021-10" db="EMBL/GenBank/DDBJ databases">
        <title>De novo Genome Assembly of Clathrus columnatus (Basidiomycota, Fungi) Using Illumina and Nanopore Sequence Data.</title>
        <authorList>
            <person name="Ogiso-Tanaka E."/>
            <person name="Itagaki H."/>
            <person name="Hosoya T."/>
            <person name="Hosaka K."/>
        </authorList>
    </citation>
    <scope>NUCLEOTIDE SEQUENCE</scope>
    <source>
        <strain evidence="6">MO-923</strain>
    </source>
</reference>
<feature type="region of interest" description="Disordered" evidence="5">
    <location>
        <begin position="1"/>
        <end position="46"/>
    </location>
</feature>
<feature type="compositionally biased region" description="Low complexity" evidence="5">
    <location>
        <begin position="675"/>
        <end position="687"/>
    </location>
</feature>
<feature type="compositionally biased region" description="Polar residues" evidence="5">
    <location>
        <begin position="429"/>
        <end position="441"/>
    </location>
</feature>
<keyword evidence="4" id="KW-0507">mRNA processing</keyword>
<dbReference type="Gene3D" id="2.30.29.30">
    <property type="entry name" value="Pleckstrin-homology domain (PH domain)/Phosphotyrosine-binding domain (PTB)"/>
    <property type="match status" value="1"/>
</dbReference>
<dbReference type="PANTHER" id="PTHR16290:SF0">
    <property type="entry name" value="DECAPPING PROTEIN 1, ISOFORM A"/>
    <property type="match status" value="1"/>
</dbReference>
<feature type="compositionally biased region" description="Polar residues" evidence="5">
    <location>
        <begin position="356"/>
        <end position="369"/>
    </location>
</feature>
<dbReference type="GO" id="GO:0008047">
    <property type="term" value="F:enzyme activator activity"/>
    <property type="evidence" value="ECO:0007669"/>
    <property type="project" value="InterPro"/>
</dbReference>
<name>A0AAV5AA64_9AGAM</name>
<feature type="compositionally biased region" description="Acidic residues" evidence="5">
    <location>
        <begin position="473"/>
        <end position="485"/>
    </location>
</feature>
<dbReference type="Pfam" id="PF06058">
    <property type="entry name" value="DCP1"/>
    <property type="match status" value="1"/>
</dbReference>
<proteinExistence type="inferred from homology"/>
<feature type="region of interest" description="Disordered" evidence="5">
    <location>
        <begin position="343"/>
        <end position="556"/>
    </location>
</feature>
<dbReference type="EMBL" id="BPWL01000005">
    <property type="protein sequence ID" value="GJJ10467.1"/>
    <property type="molecule type" value="Genomic_DNA"/>
</dbReference>
<evidence type="ECO:0000256" key="3">
    <source>
        <dbReference type="ARBA" id="ARBA00022490"/>
    </source>
</evidence>
<dbReference type="GO" id="GO:0003729">
    <property type="term" value="F:mRNA binding"/>
    <property type="evidence" value="ECO:0007669"/>
    <property type="project" value="TreeGrafter"/>
</dbReference>
<feature type="compositionally biased region" description="Basic and acidic residues" evidence="5">
    <location>
        <begin position="657"/>
        <end position="674"/>
    </location>
</feature>
<evidence type="ECO:0000313" key="6">
    <source>
        <dbReference type="EMBL" id="GJJ10467.1"/>
    </source>
</evidence>
<dbReference type="GO" id="GO:0000932">
    <property type="term" value="C:P-body"/>
    <property type="evidence" value="ECO:0007669"/>
    <property type="project" value="TreeGrafter"/>
</dbReference>
<feature type="compositionally biased region" description="Polar residues" evidence="5">
    <location>
        <begin position="407"/>
        <end position="416"/>
    </location>
</feature>
<dbReference type="GO" id="GO:0000290">
    <property type="term" value="P:deadenylation-dependent decapping of nuclear-transcribed mRNA"/>
    <property type="evidence" value="ECO:0007669"/>
    <property type="project" value="InterPro"/>
</dbReference>
<evidence type="ECO:0000313" key="7">
    <source>
        <dbReference type="Proteomes" id="UP001050691"/>
    </source>
</evidence>
<dbReference type="CDD" id="cd09804">
    <property type="entry name" value="Dcp1"/>
    <property type="match status" value="1"/>
</dbReference>
<dbReference type="InterPro" id="IPR010334">
    <property type="entry name" value="Dcp1"/>
</dbReference>
<feature type="compositionally biased region" description="Basic residues" evidence="5">
    <location>
        <begin position="514"/>
        <end position="523"/>
    </location>
</feature>
<sequence>MSPTRRSAYARARTKSHTTPLNPEPQLLPQPPPTMPTKQDPMPPSSRYLHNLRVIQRHDPTITSLFDQFPHVCVYHHKGDEWQKKGCEGAMFLFERKEEPKYGFYILNRNNTGDYIQRMTPDDDVELASAYLIYRAYGKVTSDTIGLWTMVTQDREAMTQVMMRRGERYPDIYRRRPETWSTTPAPAHAHAQIEFISQPQTQTLPQAPAQSYSHTQLQSSLQSSPYLFHSTSQPPASSTQSDLSSSISAFSTLLAKLDSSNASSASPSTSIPSLKPATAPVVRVNSKAPDRTISASVPPATTGIPLLDSIFASASSAGVAGSGPSPGPKLNQPVNSLSAFFQSSTLQPPTNGMGHSPSSSSGVTPTQPISDLPRPMSPHKSTSLATNGIRHTTSLNTAMRGVLPLPTQLSSSSRPSYRNGRESAPPGKPTTNHVSQESTLSLGLPSVNGAHRPSVPRRRHSSQYPHLSIPEAKEEEETDGDEDEGLANTSASIIDAPPSSALSSVPKPLSAAAAKRKGKKRERTRIGMGRTAPSYPSQGQQQHTVHNGGSADKDINKDNVVEWALVDDRSLSVDGSEDGEISGLGDGLMDAIAAFSESDACMPGAKANGSKFGSGPKGSSSMNGLNTSNSINTVVASSTSAVNANANGRGRRKRKPRERERGDDRFVSLNDNHHGTTGNHNGSGSGLLHNLNTNVSIPEIARAPSSSSASSYPAIPVSTAEVRNALMQTYGNRRRIGDAVLGEKELKTEIVNLINNDPTFMGELYQLYLRKVKV</sequence>
<feature type="compositionally biased region" description="Low complexity" evidence="5">
    <location>
        <begin position="490"/>
        <end position="504"/>
    </location>
</feature>
<accession>A0AAV5AA64</accession>
<evidence type="ECO:0000256" key="1">
    <source>
        <dbReference type="ARBA" id="ARBA00004496"/>
    </source>
</evidence>
<evidence type="ECO:0000256" key="2">
    <source>
        <dbReference type="ARBA" id="ARBA00008778"/>
    </source>
</evidence>
<keyword evidence="3" id="KW-0963">Cytoplasm</keyword>
<comment type="caution">
    <text evidence="6">The sequence shown here is derived from an EMBL/GenBank/DDBJ whole genome shotgun (WGS) entry which is preliminary data.</text>
</comment>
<dbReference type="AlphaFoldDB" id="A0AAV5AA64"/>
<feature type="compositionally biased region" description="Pro residues" evidence="5">
    <location>
        <begin position="22"/>
        <end position="35"/>
    </location>
</feature>
<comment type="similarity">
    <text evidence="2">Belongs to the DCP1 family.</text>
</comment>
<dbReference type="Proteomes" id="UP001050691">
    <property type="component" value="Unassembled WGS sequence"/>
</dbReference>
<keyword evidence="7" id="KW-1185">Reference proteome</keyword>
<dbReference type="GO" id="GO:0031087">
    <property type="term" value="P:deadenylation-independent decapping of nuclear-transcribed mRNA"/>
    <property type="evidence" value="ECO:0007669"/>
    <property type="project" value="TreeGrafter"/>
</dbReference>
<feature type="compositionally biased region" description="Low complexity" evidence="5">
    <location>
        <begin position="637"/>
        <end position="647"/>
    </location>
</feature>
<organism evidence="6 7">
    <name type="scientific">Clathrus columnatus</name>
    <dbReference type="NCBI Taxonomy" id="1419009"/>
    <lineage>
        <taxon>Eukaryota</taxon>
        <taxon>Fungi</taxon>
        <taxon>Dikarya</taxon>
        <taxon>Basidiomycota</taxon>
        <taxon>Agaricomycotina</taxon>
        <taxon>Agaricomycetes</taxon>
        <taxon>Phallomycetidae</taxon>
        <taxon>Phallales</taxon>
        <taxon>Clathraceae</taxon>
        <taxon>Clathrus</taxon>
    </lineage>
</organism>